<dbReference type="GO" id="GO:0005524">
    <property type="term" value="F:ATP binding"/>
    <property type="evidence" value="ECO:0007669"/>
    <property type="project" value="UniProtKB-UniRule"/>
</dbReference>
<dbReference type="PROSITE" id="PS50901">
    <property type="entry name" value="FTSK"/>
    <property type="match status" value="1"/>
</dbReference>
<proteinExistence type="predicted"/>
<evidence type="ECO:0000313" key="4">
    <source>
        <dbReference type="Proteomes" id="UP000464915"/>
    </source>
</evidence>
<accession>A0AB37DE00</accession>
<dbReference type="SUPFAM" id="SSF52540">
    <property type="entry name" value="P-loop containing nucleoside triphosphate hydrolases"/>
    <property type="match status" value="1"/>
</dbReference>
<keyword evidence="3" id="KW-0131">Cell cycle</keyword>
<dbReference type="Gene3D" id="3.40.50.300">
    <property type="entry name" value="P-loop containing nucleotide triphosphate hydrolases"/>
    <property type="match status" value="1"/>
</dbReference>
<dbReference type="AlphaFoldDB" id="A0AB37DE00"/>
<keyword evidence="1" id="KW-0547">Nucleotide-binding</keyword>
<dbReference type="Proteomes" id="UP000464915">
    <property type="component" value="Chromosome"/>
</dbReference>
<reference evidence="3 4" key="1">
    <citation type="submission" date="2019-12" db="EMBL/GenBank/DDBJ databases">
        <title>Complete Genome Sequences of Lactobacillus strains, C25 and P38, Isolated from Chicken Cecum.</title>
        <authorList>
            <person name="Hassan H.M."/>
            <person name="Mendoza M."/>
            <person name="Rezvani M."/>
            <person name="Koci M.D."/>
            <person name="Dickey A.N."/>
            <person name="Scholl E.H."/>
        </authorList>
    </citation>
    <scope>NUCLEOTIDE SEQUENCE [LARGE SCALE GENOMIC DNA]</scope>
    <source>
        <strain evidence="3 4">C25</strain>
    </source>
</reference>
<gene>
    <name evidence="3" type="ORF">GSR61_01865</name>
</gene>
<protein>
    <submittedName>
        <fullName evidence="3">Cell division protein FtsK</fullName>
    </submittedName>
</protein>
<sequence length="347" mass="39408">MEKYQLRQYLLQAINMALDSNGTETSYTNSFDIQVLDKGFNWIPRIPSSFIINVDLYQKIYEIANLALYPQFTLLKMNNMYTVPLKTQDLHVQRALFFPWIEGIPERLIIDSNESQQDGHYIHLMKNLKISYEKVTSIAIAGNSGSGKSYFLNYLLDSIYRFSNLTIIDPKMDSPARWARAHNVKAIFPDANRSKADFVSQINEVLSEKLQLIHARQKQLYINPKQKFKAETIALDEILSIVEGLSKPIYSSFASLISQIALLGRSTSVHLLLVSQRLDHTTLPTSVREQANVLVQLGNINSRTTQFLFPDLDPRGIVIPLGKGTGLIQIIDPDYPAQVLPFLAPTY</sequence>
<feature type="domain" description="FtsK" evidence="2">
    <location>
        <begin position="125"/>
        <end position="306"/>
    </location>
</feature>
<dbReference type="GO" id="GO:0003677">
    <property type="term" value="F:DNA binding"/>
    <property type="evidence" value="ECO:0007669"/>
    <property type="project" value="InterPro"/>
</dbReference>
<name>A0AB37DE00_9LACO</name>
<dbReference type="EMBL" id="CP047142">
    <property type="protein sequence ID" value="QHQ67449.1"/>
    <property type="molecule type" value="Genomic_DNA"/>
</dbReference>
<dbReference type="InterPro" id="IPR002543">
    <property type="entry name" value="FtsK_dom"/>
</dbReference>
<keyword evidence="1" id="KW-0067">ATP-binding</keyword>
<dbReference type="GO" id="GO:0051301">
    <property type="term" value="P:cell division"/>
    <property type="evidence" value="ECO:0007669"/>
    <property type="project" value="UniProtKB-KW"/>
</dbReference>
<evidence type="ECO:0000313" key="3">
    <source>
        <dbReference type="EMBL" id="QHQ67449.1"/>
    </source>
</evidence>
<evidence type="ECO:0000256" key="1">
    <source>
        <dbReference type="PROSITE-ProRule" id="PRU00289"/>
    </source>
</evidence>
<dbReference type="RefSeq" id="WP_065990070.1">
    <property type="nucleotide sequence ID" value="NZ_CP047142.1"/>
</dbReference>
<evidence type="ECO:0000259" key="2">
    <source>
        <dbReference type="PROSITE" id="PS50901"/>
    </source>
</evidence>
<organism evidence="3 4">
    <name type="scientific">Lactobacillus crispatus</name>
    <dbReference type="NCBI Taxonomy" id="47770"/>
    <lineage>
        <taxon>Bacteria</taxon>
        <taxon>Bacillati</taxon>
        <taxon>Bacillota</taxon>
        <taxon>Bacilli</taxon>
        <taxon>Lactobacillales</taxon>
        <taxon>Lactobacillaceae</taxon>
        <taxon>Lactobacillus</taxon>
    </lineage>
</organism>
<dbReference type="InterPro" id="IPR027417">
    <property type="entry name" value="P-loop_NTPase"/>
</dbReference>
<keyword evidence="3" id="KW-0132">Cell division</keyword>
<feature type="binding site" evidence="1">
    <location>
        <begin position="142"/>
        <end position="149"/>
    </location>
    <ligand>
        <name>ATP</name>
        <dbReference type="ChEBI" id="CHEBI:30616"/>
    </ligand>
</feature>